<dbReference type="InterPro" id="IPR035906">
    <property type="entry name" value="MetI-like_sf"/>
</dbReference>
<dbReference type="EMBL" id="JBAFVH010000006">
    <property type="protein sequence ID" value="MFG1372768.1"/>
    <property type="molecule type" value="Genomic_DNA"/>
</dbReference>
<evidence type="ECO:0000256" key="1">
    <source>
        <dbReference type="ARBA" id="ARBA00004651"/>
    </source>
</evidence>
<keyword evidence="10" id="KW-1185">Reference proteome</keyword>
<comment type="similarity">
    <text evidence="7">Belongs to the binding-protein-dependent transport system permease family.</text>
</comment>
<keyword evidence="5 7" id="KW-1133">Transmembrane helix</keyword>
<dbReference type="PROSITE" id="PS50928">
    <property type="entry name" value="ABC_TM1"/>
    <property type="match status" value="1"/>
</dbReference>
<dbReference type="Gene3D" id="1.10.3720.10">
    <property type="entry name" value="MetI-like"/>
    <property type="match status" value="1"/>
</dbReference>
<sequence>MSMEASSGGRLAPGAAEAPRAAPSRIGTLFHPGRWRRAASRVAPVALPLLLLGLTAGAWEAMAVALHSPLVPHLPEIGKELARIFRGGHFFGEMAVTLLRVGAGFTIAFAVAVAAGIAMGRQKAVAHFLEPAIIVGLTVPGLVWALLCIIWFGIGLTGAAVAVALSIAPALLLNILQGVRAVDAELLEVAAMLRLPLRKRLTCLWLPSLMPALLGGARLGLSLAWKVVVLVELFGLSSGIGYQLNSEFGAQNVAGVIAWTLGFAAVMGVLEYGVLAQLEHHLMRWRRTAQV</sequence>
<dbReference type="Pfam" id="PF00528">
    <property type="entry name" value="BPD_transp_1"/>
    <property type="match status" value="1"/>
</dbReference>
<keyword evidence="4 7" id="KW-0812">Transmembrane</keyword>
<protein>
    <submittedName>
        <fullName evidence="9">ABC transporter permease subunit</fullName>
    </submittedName>
</protein>
<dbReference type="CDD" id="cd06261">
    <property type="entry name" value="TM_PBP2"/>
    <property type="match status" value="1"/>
</dbReference>
<evidence type="ECO:0000256" key="3">
    <source>
        <dbReference type="ARBA" id="ARBA00022475"/>
    </source>
</evidence>
<comment type="subcellular location">
    <subcellularLocation>
        <location evidence="1 7">Cell membrane</location>
        <topology evidence="1 7">Multi-pass membrane protein</topology>
    </subcellularLocation>
</comment>
<evidence type="ECO:0000256" key="7">
    <source>
        <dbReference type="RuleBase" id="RU363032"/>
    </source>
</evidence>
<dbReference type="SUPFAM" id="SSF161098">
    <property type="entry name" value="MetI-like"/>
    <property type="match status" value="1"/>
</dbReference>
<feature type="transmembrane region" description="Helical" evidence="7">
    <location>
        <begin position="132"/>
        <end position="154"/>
    </location>
</feature>
<evidence type="ECO:0000259" key="8">
    <source>
        <dbReference type="PROSITE" id="PS50928"/>
    </source>
</evidence>
<feature type="transmembrane region" description="Helical" evidence="7">
    <location>
        <begin position="98"/>
        <end position="120"/>
    </location>
</feature>
<dbReference type="PANTHER" id="PTHR30151">
    <property type="entry name" value="ALKANE SULFONATE ABC TRANSPORTER-RELATED, MEMBRANE SUBUNIT"/>
    <property type="match status" value="1"/>
</dbReference>
<feature type="transmembrane region" description="Helical" evidence="7">
    <location>
        <begin position="42"/>
        <end position="66"/>
    </location>
</feature>
<comment type="caution">
    <text evidence="9">The sequence shown here is derived from an EMBL/GenBank/DDBJ whole genome shotgun (WGS) entry which is preliminary data.</text>
</comment>
<feature type="transmembrane region" description="Helical" evidence="7">
    <location>
        <begin position="160"/>
        <end position="182"/>
    </location>
</feature>
<reference evidence="9 10" key="1">
    <citation type="submission" date="2024-02" db="EMBL/GenBank/DDBJ databases">
        <title>Expansion and revision of Xanthobacter and proposal of Roseixanthobacter gen. nov.</title>
        <authorList>
            <person name="Soltysiak M.P.M."/>
            <person name="Jalihal A."/>
            <person name="Ory A."/>
            <person name="Chrisophersen C."/>
            <person name="Lee A.D."/>
            <person name="Boulton J."/>
            <person name="Springer M."/>
        </authorList>
    </citation>
    <scope>NUCLEOTIDE SEQUENCE [LARGE SCALE GENOMIC DNA]</scope>
    <source>
        <strain evidence="9 10">23A</strain>
    </source>
</reference>
<evidence type="ECO:0000256" key="4">
    <source>
        <dbReference type="ARBA" id="ARBA00022692"/>
    </source>
</evidence>
<evidence type="ECO:0000313" key="10">
    <source>
        <dbReference type="Proteomes" id="UP001604002"/>
    </source>
</evidence>
<keyword evidence="6 7" id="KW-0472">Membrane</keyword>
<dbReference type="PANTHER" id="PTHR30151:SF0">
    <property type="entry name" value="ABC TRANSPORTER PERMEASE PROTEIN MJ0413-RELATED"/>
    <property type="match status" value="1"/>
</dbReference>
<dbReference type="Proteomes" id="UP001604002">
    <property type="component" value="Unassembled WGS sequence"/>
</dbReference>
<evidence type="ECO:0000313" key="9">
    <source>
        <dbReference type="EMBL" id="MFG1372768.1"/>
    </source>
</evidence>
<accession>A0ABW6ZYP5</accession>
<evidence type="ECO:0000256" key="5">
    <source>
        <dbReference type="ARBA" id="ARBA00022989"/>
    </source>
</evidence>
<evidence type="ECO:0000256" key="6">
    <source>
        <dbReference type="ARBA" id="ARBA00023136"/>
    </source>
</evidence>
<proteinExistence type="inferred from homology"/>
<keyword evidence="2 7" id="KW-0813">Transport</keyword>
<evidence type="ECO:0000256" key="2">
    <source>
        <dbReference type="ARBA" id="ARBA00022448"/>
    </source>
</evidence>
<gene>
    <name evidence="9" type="ORF">V5F32_11385</name>
</gene>
<feature type="transmembrane region" description="Helical" evidence="7">
    <location>
        <begin position="203"/>
        <end position="225"/>
    </location>
</feature>
<feature type="domain" description="ABC transmembrane type-1" evidence="8">
    <location>
        <begin position="94"/>
        <end position="276"/>
    </location>
</feature>
<feature type="transmembrane region" description="Helical" evidence="7">
    <location>
        <begin position="256"/>
        <end position="278"/>
    </location>
</feature>
<keyword evidence="3" id="KW-1003">Cell membrane</keyword>
<dbReference type="RefSeq" id="WP_393992629.1">
    <property type="nucleotide sequence ID" value="NZ_JBAFVH010000006.1"/>
</dbReference>
<name>A0ABW6ZYP5_9HYPH</name>
<organism evidence="9 10">
    <name type="scientific">Xanthobacter oligotrophicus</name>
    <dbReference type="NCBI Taxonomy" id="2607286"/>
    <lineage>
        <taxon>Bacteria</taxon>
        <taxon>Pseudomonadati</taxon>
        <taxon>Pseudomonadota</taxon>
        <taxon>Alphaproteobacteria</taxon>
        <taxon>Hyphomicrobiales</taxon>
        <taxon>Xanthobacteraceae</taxon>
        <taxon>Xanthobacter</taxon>
    </lineage>
</organism>
<dbReference type="InterPro" id="IPR000515">
    <property type="entry name" value="MetI-like"/>
</dbReference>